<dbReference type="OrthoDB" id="9778801at2"/>
<dbReference type="EMBL" id="VLLL01000005">
    <property type="protein sequence ID" value="TWJ14939.1"/>
    <property type="molecule type" value="Genomic_DNA"/>
</dbReference>
<organism evidence="1 2">
    <name type="scientific">Stackebrandtia albiflava</name>
    <dbReference type="NCBI Taxonomy" id="406432"/>
    <lineage>
        <taxon>Bacteria</taxon>
        <taxon>Bacillati</taxon>
        <taxon>Actinomycetota</taxon>
        <taxon>Actinomycetes</taxon>
        <taxon>Glycomycetales</taxon>
        <taxon>Glycomycetaceae</taxon>
        <taxon>Stackebrandtia</taxon>
    </lineage>
</organism>
<name>A0A562VAM8_9ACTN</name>
<dbReference type="InterPro" id="IPR010775">
    <property type="entry name" value="DUF1365"/>
</dbReference>
<dbReference type="PANTHER" id="PTHR33973:SF4">
    <property type="entry name" value="OS07G0153300 PROTEIN"/>
    <property type="match status" value="1"/>
</dbReference>
<evidence type="ECO:0000313" key="1">
    <source>
        <dbReference type="EMBL" id="TWJ14939.1"/>
    </source>
</evidence>
<sequence>MVTTAGLYRTEVRHTRFGPVPYRLRHRGYLWLIDTAAPPRLPWPLRRLARFPSSDHVGDPGASLRDNAVARCAAAGIDIGDGRVWMLANARAWGHVFNPLTVYWCHDESDRLRCVIAEVHNTYGDRHVYLLRPDARGHATTDKRFHVSPFFTVSGRYRLLLPEPGERLGLAVTLLRDGAPALTATVTGRRFAVTPRRLFTMAVRFPLETWRVSAAIRFHGVRLYLRGLPVTPRPSPPSPQEGSQ</sequence>
<proteinExistence type="predicted"/>
<dbReference type="PANTHER" id="PTHR33973">
    <property type="entry name" value="OS07G0153300 PROTEIN"/>
    <property type="match status" value="1"/>
</dbReference>
<dbReference type="Proteomes" id="UP000321617">
    <property type="component" value="Unassembled WGS sequence"/>
</dbReference>
<protein>
    <recommendedName>
        <fullName evidence="3">DUF1365 family protein</fullName>
    </recommendedName>
</protein>
<accession>A0A562VAM8</accession>
<dbReference type="Pfam" id="PF07103">
    <property type="entry name" value="DUF1365"/>
    <property type="match status" value="1"/>
</dbReference>
<gene>
    <name evidence="1" type="ORF">LX16_0633</name>
</gene>
<dbReference type="AlphaFoldDB" id="A0A562VAM8"/>
<evidence type="ECO:0000313" key="2">
    <source>
        <dbReference type="Proteomes" id="UP000321617"/>
    </source>
</evidence>
<keyword evidence="2" id="KW-1185">Reference proteome</keyword>
<evidence type="ECO:0008006" key="3">
    <source>
        <dbReference type="Google" id="ProtNLM"/>
    </source>
</evidence>
<comment type="caution">
    <text evidence="1">The sequence shown here is derived from an EMBL/GenBank/DDBJ whole genome shotgun (WGS) entry which is preliminary data.</text>
</comment>
<reference evidence="1 2" key="1">
    <citation type="journal article" date="2013" name="Stand. Genomic Sci.">
        <title>Genomic Encyclopedia of Type Strains, Phase I: The one thousand microbial genomes (KMG-I) project.</title>
        <authorList>
            <person name="Kyrpides N.C."/>
            <person name="Woyke T."/>
            <person name="Eisen J.A."/>
            <person name="Garrity G."/>
            <person name="Lilburn T.G."/>
            <person name="Beck B.J."/>
            <person name="Whitman W.B."/>
            <person name="Hugenholtz P."/>
            <person name="Klenk H.P."/>
        </authorList>
    </citation>
    <scope>NUCLEOTIDE SEQUENCE [LARGE SCALE GENOMIC DNA]</scope>
    <source>
        <strain evidence="1 2">DSM 45044</strain>
    </source>
</reference>
<dbReference type="RefSeq" id="WP_147132793.1">
    <property type="nucleotide sequence ID" value="NZ_BAABIJ010000001.1"/>
</dbReference>